<organism evidence="2 3">
    <name type="scientific">Belnapia arida</name>
    <dbReference type="NCBI Taxonomy" id="2804533"/>
    <lineage>
        <taxon>Bacteria</taxon>
        <taxon>Pseudomonadati</taxon>
        <taxon>Pseudomonadota</taxon>
        <taxon>Alphaproteobacteria</taxon>
        <taxon>Acetobacterales</taxon>
        <taxon>Roseomonadaceae</taxon>
        <taxon>Belnapia</taxon>
    </lineage>
</organism>
<proteinExistence type="predicted"/>
<dbReference type="PANTHER" id="PTHR34595">
    <property type="entry name" value="BLR5612 PROTEIN"/>
    <property type="match status" value="1"/>
</dbReference>
<reference evidence="2 3" key="1">
    <citation type="submission" date="2021-01" db="EMBL/GenBank/DDBJ databases">
        <title>Belnapia mucosa sp. nov. and Belnapia arida sp. nov., isolated from the Tabernas Desert (Almeria, Spain).</title>
        <authorList>
            <person name="Molina-Menor E."/>
            <person name="Vidal-Verdu A."/>
            <person name="Calonge A."/>
            <person name="Satari L."/>
            <person name="Pereto J."/>
            <person name="Porcar M."/>
        </authorList>
    </citation>
    <scope>NUCLEOTIDE SEQUENCE [LARGE SCALE GENOMIC DNA]</scope>
    <source>
        <strain evidence="2 3">T18</strain>
    </source>
</reference>
<gene>
    <name evidence="2" type="ORF">JMJ56_25620</name>
</gene>
<dbReference type="InterPro" id="IPR007296">
    <property type="entry name" value="DUF403"/>
</dbReference>
<dbReference type="PANTHER" id="PTHR34595:SF7">
    <property type="entry name" value="SLL1039 PROTEIN"/>
    <property type="match status" value="1"/>
</dbReference>
<sequence length="325" mass="35505">MLLARYAESIFWLARYVERAESLARILDVNATFARDRCGAQDWLPVLHLNADEARFTAIYGTPTPEAVLHFYVTDHTNPTSIAGAIASARENARALRPLISTEMWAQLNVFHKWLGELGPAALLPGNTPRLLNRIKEACQTHTGITDGTLHRDQVSYFYRLGRFVERADQTTRLIDLKYHALLPSPTDVGSTVDIGQWNVVLRSAAAHHAYLRIVPGGVTPAGVAGFLLLHLHFPRAVAFCVSEANRVLGILRSRHGLPGGAAAAESLGALHASLGALTIDEIIASGLHEFLDQVQSRLIAATNDLSAAFFGRMLQTPSQTQHQA</sequence>
<evidence type="ECO:0000313" key="2">
    <source>
        <dbReference type="EMBL" id="MBL6081379.1"/>
    </source>
</evidence>
<keyword evidence="3" id="KW-1185">Reference proteome</keyword>
<dbReference type="EMBL" id="JAETWB010000025">
    <property type="protein sequence ID" value="MBL6081379.1"/>
    <property type="molecule type" value="Genomic_DNA"/>
</dbReference>
<protein>
    <submittedName>
        <fullName evidence="2">Alpha-E domain-containing protein</fullName>
    </submittedName>
</protein>
<dbReference type="Pfam" id="PF04168">
    <property type="entry name" value="Alpha-E"/>
    <property type="match status" value="1"/>
</dbReference>
<dbReference type="InterPro" id="IPR051680">
    <property type="entry name" value="ATP-dep_Glu-Cys_Ligase-2"/>
</dbReference>
<dbReference type="Proteomes" id="UP000660885">
    <property type="component" value="Unassembled WGS sequence"/>
</dbReference>
<comment type="caution">
    <text evidence="2">The sequence shown here is derived from an EMBL/GenBank/DDBJ whole genome shotgun (WGS) entry which is preliminary data.</text>
</comment>
<accession>A0ABS1U9L0</accession>
<evidence type="ECO:0000313" key="3">
    <source>
        <dbReference type="Proteomes" id="UP000660885"/>
    </source>
</evidence>
<evidence type="ECO:0000259" key="1">
    <source>
        <dbReference type="Pfam" id="PF04168"/>
    </source>
</evidence>
<name>A0ABS1U9L0_9PROT</name>
<feature type="domain" description="DUF403" evidence="1">
    <location>
        <begin position="2"/>
        <end position="311"/>
    </location>
</feature>